<evidence type="ECO:0000259" key="7">
    <source>
        <dbReference type="PROSITE" id="PS51755"/>
    </source>
</evidence>
<evidence type="ECO:0000256" key="4">
    <source>
        <dbReference type="ARBA" id="ARBA00023163"/>
    </source>
</evidence>
<dbReference type="EMBL" id="JACHMI010000001">
    <property type="protein sequence ID" value="MBB6550266.1"/>
    <property type="molecule type" value="Genomic_DNA"/>
</dbReference>
<dbReference type="InterPro" id="IPR027417">
    <property type="entry name" value="P-loop_NTPase"/>
</dbReference>
<dbReference type="SUPFAM" id="SSF46894">
    <property type="entry name" value="C-terminal effector domain of the bipartite response regulators"/>
    <property type="match status" value="1"/>
</dbReference>
<dbReference type="Gene3D" id="1.10.10.10">
    <property type="entry name" value="Winged helix-like DNA-binding domain superfamily/Winged helix DNA-binding domain"/>
    <property type="match status" value="1"/>
</dbReference>
<comment type="caution">
    <text evidence="8">The sequence shown here is derived from an EMBL/GenBank/DDBJ whole genome shotgun (WGS) entry which is preliminary data.</text>
</comment>
<dbReference type="Pfam" id="PF03704">
    <property type="entry name" value="BTAD"/>
    <property type="match status" value="1"/>
</dbReference>
<evidence type="ECO:0000256" key="2">
    <source>
        <dbReference type="ARBA" id="ARBA00023015"/>
    </source>
</evidence>
<sequence length="1072" mass="110885">MVDQPAFGVLGPLQVLASGRSLRVGGPKPRLLLATLLLDANQVVGSDTLIEVLWAGNPPSSATANLRTYVSSLRGVLGTAGAGIAAHPSGYAIEVEADGLDLLLFEDLVARARAGGRTGEAAAHLREALALWRGEPLSDLPASPAWDARLRALTQARLGAAEELVATKLATGEHASAIDDLRELIGEHPYREDLWQQLILALHRGGRRAEALHAYTAIRRQLVDDLGIEPGQELREAHARVLSEDFDPAPARDAGPSLGALAGPGAGAAAGSGGGTGPGTRAGTSAGLAGGTRSDAGIGAGAGASAGGGGGAGSGTVTSAGAGAGAGGGGGAGSGTVTSAGAGAGAGAGPEAEAGVDAGAGVGVPRPYQLPPDIADFTGRAAAVAALTDALAAGERQPDGPPSIAVVVGPPGVGKTALAVHCAHAVRSGYPAGQLHLCLGGTDPAPADPADLLAEALRALGVGDAALPPTVHERSALYRSLLAERPMLVFLDDAADAAQVRALLPGNGCAVLVTSRRRITELPGALLLELDVLPPDEAERFLGRIVGPERLAAERQAALAILDACGHLPLAVRIAGARLAGRPNWPLRVLQQRLADEAGRLDELRAGDLEVRGSFERSTRRLTGEAATAFHAFGLLGPASVPGWVADAVLGRPRTEAVVDSLVDASLLRLAGTDALGQPRYQLHDLMRCQARHHADAGAAGGTAGGTAGRAGNEAAARVLAGWASATGHFAARLPTTLFSLTPEEPASWSLPDETLAQLTADPLSWFETERESLVEAVRLAAGTGRAASAWGLAAALVPYFDLHCRLDEWRLTHRLALDSARAAGDRRGEAAMLRGLGQVCLYQDRYAEAGDMLRRARALFRELGDSRGEAISICGLGAVSQFSGEHLRALGSFRHALAMFLAVGDRSGEAYARQAIGRIFLSLRDLRQASRWLAEALRLARELGDTHREGCVSMHLGRLHDMKADTEGAMRFQGRALDIFERLGDRHCGAYAMQNLGGLQAASGRRSDGSDRLQASLAIFQQLGDRSGEAATFQTLGELYRSAGRSTLASHYLHRAVELRRELREDAVPRT</sequence>
<dbReference type="GO" id="GO:0043531">
    <property type="term" value="F:ADP binding"/>
    <property type="evidence" value="ECO:0007669"/>
    <property type="project" value="InterPro"/>
</dbReference>
<dbReference type="Pfam" id="PF13424">
    <property type="entry name" value="TPR_12"/>
    <property type="match status" value="1"/>
</dbReference>
<dbReference type="PANTHER" id="PTHR35807">
    <property type="entry name" value="TRANSCRIPTIONAL REGULATOR REDD-RELATED"/>
    <property type="match status" value="1"/>
</dbReference>
<comment type="similarity">
    <text evidence="1">Belongs to the AfsR/DnrI/RedD regulatory family.</text>
</comment>
<dbReference type="AlphaFoldDB" id="A0A7X0NVP8"/>
<dbReference type="SMART" id="SM00862">
    <property type="entry name" value="Trans_reg_C"/>
    <property type="match status" value="1"/>
</dbReference>
<dbReference type="Proteomes" id="UP000565579">
    <property type="component" value="Unassembled WGS sequence"/>
</dbReference>
<feature type="DNA-binding region" description="OmpR/PhoB-type" evidence="5">
    <location>
        <begin position="1"/>
        <end position="95"/>
    </location>
</feature>
<organism evidence="8 9">
    <name type="scientific">Nonomuraea rubra</name>
    <dbReference type="NCBI Taxonomy" id="46180"/>
    <lineage>
        <taxon>Bacteria</taxon>
        <taxon>Bacillati</taxon>
        <taxon>Actinomycetota</taxon>
        <taxon>Actinomycetes</taxon>
        <taxon>Streptosporangiales</taxon>
        <taxon>Streptosporangiaceae</taxon>
        <taxon>Nonomuraea</taxon>
    </lineage>
</organism>
<dbReference type="PRINTS" id="PR00364">
    <property type="entry name" value="DISEASERSIST"/>
</dbReference>
<gene>
    <name evidence="8" type="ORF">HD593_005061</name>
</gene>
<evidence type="ECO:0000313" key="8">
    <source>
        <dbReference type="EMBL" id="MBB6550266.1"/>
    </source>
</evidence>
<keyword evidence="4" id="KW-0804">Transcription</keyword>
<evidence type="ECO:0000256" key="6">
    <source>
        <dbReference type="SAM" id="MobiDB-lite"/>
    </source>
</evidence>
<dbReference type="Gene3D" id="3.40.50.300">
    <property type="entry name" value="P-loop containing nucleotide triphosphate hydrolases"/>
    <property type="match status" value="1"/>
</dbReference>
<name>A0A7X0NVP8_9ACTN</name>
<dbReference type="Pfam" id="PF00931">
    <property type="entry name" value="NB-ARC"/>
    <property type="match status" value="1"/>
</dbReference>
<dbReference type="InterPro" id="IPR011990">
    <property type="entry name" value="TPR-like_helical_dom_sf"/>
</dbReference>
<feature type="compositionally biased region" description="Gly residues" evidence="6">
    <location>
        <begin position="262"/>
        <end position="280"/>
    </location>
</feature>
<dbReference type="GO" id="GO:0006355">
    <property type="term" value="P:regulation of DNA-templated transcription"/>
    <property type="evidence" value="ECO:0007669"/>
    <property type="project" value="InterPro"/>
</dbReference>
<dbReference type="InterPro" id="IPR051677">
    <property type="entry name" value="AfsR-DnrI-RedD_regulator"/>
</dbReference>
<dbReference type="SUPFAM" id="SSF48452">
    <property type="entry name" value="TPR-like"/>
    <property type="match status" value="3"/>
</dbReference>
<dbReference type="InterPro" id="IPR005158">
    <property type="entry name" value="BTAD"/>
</dbReference>
<feature type="domain" description="OmpR/PhoB-type" evidence="7">
    <location>
        <begin position="1"/>
        <end position="95"/>
    </location>
</feature>
<dbReference type="SMART" id="SM01043">
    <property type="entry name" value="BTAD"/>
    <property type="match status" value="1"/>
</dbReference>
<dbReference type="InterPro" id="IPR019734">
    <property type="entry name" value="TPR_rpt"/>
</dbReference>
<feature type="region of interest" description="Disordered" evidence="6">
    <location>
        <begin position="246"/>
        <end position="290"/>
    </location>
</feature>
<dbReference type="InterPro" id="IPR036388">
    <property type="entry name" value="WH-like_DNA-bd_sf"/>
</dbReference>
<protein>
    <submittedName>
        <fullName evidence="8">DNA-binding SARP family transcriptional activator</fullName>
    </submittedName>
</protein>
<dbReference type="PANTHER" id="PTHR35807:SF1">
    <property type="entry name" value="TRANSCRIPTIONAL REGULATOR REDD"/>
    <property type="match status" value="1"/>
</dbReference>
<proteinExistence type="inferred from homology"/>
<reference evidence="8 9" key="1">
    <citation type="submission" date="2020-08" db="EMBL/GenBank/DDBJ databases">
        <title>Sequencing the genomes of 1000 actinobacteria strains.</title>
        <authorList>
            <person name="Klenk H.-P."/>
        </authorList>
    </citation>
    <scope>NUCLEOTIDE SEQUENCE [LARGE SCALE GENOMIC DNA]</scope>
    <source>
        <strain evidence="8 9">DSM 43768</strain>
    </source>
</reference>
<evidence type="ECO:0000256" key="3">
    <source>
        <dbReference type="ARBA" id="ARBA00023125"/>
    </source>
</evidence>
<accession>A0A7X0NVP8</accession>
<dbReference type="SUPFAM" id="SSF52540">
    <property type="entry name" value="P-loop containing nucleoside triphosphate hydrolases"/>
    <property type="match status" value="1"/>
</dbReference>
<keyword evidence="9" id="KW-1185">Reference proteome</keyword>
<evidence type="ECO:0000256" key="1">
    <source>
        <dbReference type="ARBA" id="ARBA00005820"/>
    </source>
</evidence>
<evidence type="ECO:0000256" key="5">
    <source>
        <dbReference type="PROSITE-ProRule" id="PRU01091"/>
    </source>
</evidence>
<keyword evidence="3 5" id="KW-0238">DNA-binding</keyword>
<dbReference type="RefSeq" id="WP_312903686.1">
    <property type="nucleotide sequence ID" value="NZ_JACHMI010000001.1"/>
</dbReference>
<dbReference type="GO" id="GO:0000160">
    <property type="term" value="P:phosphorelay signal transduction system"/>
    <property type="evidence" value="ECO:0007669"/>
    <property type="project" value="InterPro"/>
</dbReference>
<evidence type="ECO:0000313" key="9">
    <source>
        <dbReference type="Proteomes" id="UP000565579"/>
    </source>
</evidence>
<dbReference type="InterPro" id="IPR002182">
    <property type="entry name" value="NB-ARC"/>
</dbReference>
<dbReference type="GO" id="GO:0003677">
    <property type="term" value="F:DNA binding"/>
    <property type="evidence" value="ECO:0007669"/>
    <property type="project" value="UniProtKB-UniRule"/>
</dbReference>
<dbReference type="PROSITE" id="PS51755">
    <property type="entry name" value="OMPR_PHOB"/>
    <property type="match status" value="1"/>
</dbReference>
<dbReference type="InterPro" id="IPR001867">
    <property type="entry name" value="OmpR/PhoB-type_DNA-bd"/>
</dbReference>
<dbReference type="SMART" id="SM00028">
    <property type="entry name" value="TPR"/>
    <property type="match status" value="4"/>
</dbReference>
<dbReference type="InterPro" id="IPR016032">
    <property type="entry name" value="Sig_transdc_resp-reg_C-effctor"/>
</dbReference>
<keyword evidence="2" id="KW-0805">Transcription regulation</keyword>
<dbReference type="Gene3D" id="1.25.40.10">
    <property type="entry name" value="Tetratricopeptide repeat domain"/>
    <property type="match status" value="2"/>
</dbReference>
<dbReference type="CDD" id="cd15831">
    <property type="entry name" value="BTAD"/>
    <property type="match status" value="1"/>
</dbReference>